<evidence type="ECO:0000256" key="1">
    <source>
        <dbReference type="SAM" id="Phobius"/>
    </source>
</evidence>
<keyword evidence="3" id="KW-1185">Reference proteome</keyword>
<dbReference type="EnsemblMetazoa" id="OVOC12846.1">
    <property type="protein sequence ID" value="OVOC12846.1"/>
    <property type="gene ID" value="WBGene00249655"/>
</dbReference>
<keyword evidence="1" id="KW-1133">Transmembrane helix</keyword>
<evidence type="ECO:0000313" key="2">
    <source>
        <dbReference type="EnsemblMetazoa" id="OVOC12846.1"/>
    </source>
</evidence>
<dbReference type="AlphaFoldDB" id="A0A8R1TNM1"/>
<feature type="transmembrane region" description="Helical" evidence="1">
    <location>
        <begin position="66"/>
        <end position="85"/>
    </location>
</feature>
<organism evidence="2 3">
    <name type="scientific">Onchocerca volvulus</name>
    <dbReference type="NCBI Taxonomy" id="6282"/>
    <lineage>
        <taxon>Eukaryota</taxon>
        <taxon>Metazoa</taxon>
        <taxon>Ecdysozoa</taxon>
        <taxon>Nematoda</taxon>
        <taxon>Chromadorea</taxon>
        <taxon>Rhabditida</taxon>
        <taxon>Spirurina</taxon>
        <taxon>Spiruromorpha</taxon>
        <taxon>Filarioidea</taxon>
        <taxon>Onchocercidae</taxon>
        <taxon>Onchocerca</taxon>
    </lineage>
</organism>
<name>A0A8R1TNM1_ONCVO</name>
<accession>A0A8R1TNM1</accession>
<evidence type="ECO:0000313" key="3">
    <source>
        <dbReference type="Proteomes" id="UP000024404"/>
    </source>
</evidence>
<sequence>MRSQFRSGIGLEMIQHCAAWFIDSDAIYFYDNRSGNLDYREINTTDRPTCADKGFLCPTLYSPMELFPHLANVADFIIISFLVYLSLAKVKDGLFKYFTLNLMAICSVMTIADLVIDGINTVDLITNIPNSVLGKAMSQFRKYFVSCFSAVCSYCLLLSVRESDFLCETFREQKGTVIHSNIAKFSSPNISGFELRISLNDV</sequence>
<dbReference type="Proteomes" id="UP000024404">
    <property type="component" value="Unassembled WGS sequence"/>
</dbReference>
<feature type="transmembrane region" description="Helical" evidence="1">
    <location>
        <begin position="97"/>
        <end position="116"/>
    </location>
</feature>
<keyword evidence="1" id="KW-0812">Transmembrane</keyword>
<reference evidence="2" key="2">
    <citation type="submission" date="2022-06" db="UniProtKB">
        <authorList>
            <consortium name="EnsemblMetazoa"/>
        </authorList>
    </citation>
    <scope>IDENTIFICATION</scope>
</reference>
<proteinExistence type="predicted"/>
<protein>
    <submittedName>
        <fullName evidence="2">Uncharacterized protein</fullName>
    </submittedName>
</protein>
<dbReference type="EMBL" id="CMVM020000795">
    <property type="status" value="NOT_ANNOTATED_CDS"/>
    <property type="molecule type" value="Genomic_DNA"/>
</dbReference>
<keyword evidence="1" id="KW-0472">Membrane</keyword>
<reference evidence="3" key="1">
    <citation type="submission" date="2013-10" db="EMBL/GenBank/DDBJ databases">
        <title>Genome sequencing of Onchocerca volvulus.</title>
        <authorList>
            <person name="Cotton J."/>
            <person name="Tsai J."/>
            <person name="Stanley E."/>
            <person name="Tracey A."/>
            <person name="Holroyd N."/>
            <person name="Lustigman S."/>
            <person name="Berriman M."/>
        </authorList>
    </citation>
    <scope>NUCLEOTIDE SEQUENCE</scope>
</reference>